<keyword evidence="2" id="KW-1185">Reference proteome</keyword>
<organism evidence="1 2">
    <name type="scientific">Drechslerella stenobrocha 248</name>
    <dbReference type="NCBI Taxonomy" id="1043628"/>
    <lineage>
        <taxon>Eukaryota</taxon>
        <taxon>Fungi</taxon>
        <taxon>Dikarya</taxon>
        <taxon>Ascomycota</taxon>
        <taxon>Pezizomycotina</taxon>
        <taxon>Orbiliomycetes</taxon>
        <taxon>Orbiliales</taxon>
        <taxon>Orbiliaceae</taxon>
        <taxon>Drechslerella</taxon>
    </lineage>
</organism>
<protein>
    <submittedName>
        <fullName evidence="1">Uncharacterized protein</fullName>
    </submittedName>
</protein>
<sequence>MGTSAELERAISRLSRTRSHGEDILDRDIAIDLEKNKAETVPSSSASNSDTLADNDALLVVNWTPTDAQTR</sequence>
<proteinExistence type="predicted"/>
<evidence type="ECO:0000313" key="2">
    <source>
        <dbReference type="Proteomes" id="UP000024837"/>
    </source>
</evidence>
<reference evidence="1 2" key="1">
    <citation type="submission" date="2013-05" db="EMBL/GenBank/DDBJ databases">
        <title>Drechslerella stenobrocha genome reveals carnivorous origination and mechanical trapping mechanism of predatory fungi.</title>
        <authorList>
            <person name="Liu X."/>
            <person name="Zhang W."/>
            <person name="Liu K."/>
        </authorList>
    </citation>
    <scope>NUCLEOTIDE SEQUENCE [LARGE SCALE GENOMIC DNA]</scope>
    <source>
        <strain evidence="1 2">248</strain>
    </source>
</reference>
<name>W7HNP8_9PEZI</name>
<dbReference type="AlphaFoldDB" id="W7HNP8"/>
<dbReference type="HOGENOM" id="CLU_2740006_0_0_1"/>
<dbReference type="EMBL" id="KI966434">
    <property type="protein sequence ID" value="EWC44769.1"/>
    <property type="molecule type" value="Genomic_DNA"/>
</dbReference>
<gene>
    <name evidence="1" type="ORF">DRE_06407</name>
</gene>
<accession>W7HNP8</accession>
<dbReference type="Proteomes" id="UP000024837">
    <property type="component" value="Unassembled WGS sequence"/>
</dbReference>
<evidence type="ECO:0000313" key="1">
    <source>
        <dbReference type="EMBL" id="EWC44769.1"/>
    </source>
</evidence>